<dbReference type="InterPro" id="IPR019734">
    <property type="entry name" value="TPR_rpt"/>
</dbReference>
<feature type="region of interest" description="Disordered" evidence="2">
    <location>
        <begin position="482"/>
        <end position="532"/>
    </location>
</feature>
<dbReference type="Pfam" id="PF13181">
    <property type="entry name" value="TPR_8"/>
    <property type="match status" value="1"/>
</dbReference>
<dbReference type="InterPro" id="IPR029044">
    <property type="entry name" value="Nucleotide-diphossugar_trans"/>
</dbReference>
<dbReference type="Pfam" id="PF14559">
    <property type="entry name" value="TPR_19"/>
    <property type="match status" value="1"/>
</dbReference>
<feature type="compositionally biased region" description="Basic and acidic residues" evidence="2">
    <location>
        <begin position="486"/>
        <end position="500"/>
    </location>
</feature>
<dbReference type="PANTHER" id="PTHR43630:SF2">
    <property type="entry name" value="GLYCOSYLTRANSFERASE"/>
    <property type="match status" value="1"/>
</dbReference>
<gene>
    <name evidence="4" type="ordered locus">Psta_3273</name>
</gene>
<accession>D2QX97</accession>
<feature type="compositionally biased region" description="Low complexity" evidence="2">
    <location>
        <begin position="514"/>
        <end position="532"/>
    </location>
</feature>
<feature type="domain" description="Glycosyltransferase 2-like" evidence="3">
    <location>
        <begin position="12"/>
        <end position="108"/>
    </location>
</feature>
<dbReference type="SUPFAM" id="SSF48452">
    <property type="entry name" value="TPR-like"/>
    <property type="match status" value="1"/>
</dbReference>
<dbReference type="STRING" id="530564.Psta_3273"/>
<dbReference type="PANTHER" id="PTHR43630">
    <property type="entry name" value="POLY-BETA-1,6-N-ACETYL-D-GLUCOSAMINE SYNTHASE"/>
    <property type="match status" value="1"/>
</dbReference>
<evidence type="ECO:0000313" key="5">
    <source>
        <dbReference type="Proteomes" id="UP000001887"/>
    </source>
</evidence>
<keyword evidence="4" id="KW-0808">Transferase</keyword>
<dbReference type="Proteomes" id="UP000001887">
    <property type="component" value="Chromosome"/>
</dbReference>
<evidence type="ECO:0000313" key="4">
    <source>
        <dbReference type="EMBL" id="ADB17937.1"/>
    </source>
</evidence>
<dbReference type="EMBL" id="CP001848">
    <property type="protein sequence ID" value="ADB17937.1"/>
    <property type="molecule type" value="Genomic_DNA"/>
</dbReference>
<dbReference type="GO" id="GO:0016740">
    <property type="term" value="F:transferase activity"/>
    <property type="evidence" value="ECO:0007669"/>
    <property type="project" value="UniProtKB-KW"/>
</dbReference>
<dbReference type="Gene3D" id="3.90.550.10">
    <property type="entry name" value="Spore Coat Polysaccharide Biosynthesis Protein SpsA, Chain A"/>
    <property type="match status" value="1"/>
</dbReference>
<evidence type="ECO:0000256" key="1">
    <source>
        <dbReference type="ARBA" id="ARBA00038494"/>
    </source>
</evidence>
<dbReference type="eggNOG" id="COG0463">
    <property type="taxonomic scope" value="Bacteria"/>
</dbReference>
<dbReference type="Pfam" id="PF00535">
    <property type="entry name" value="Glycos_transf_2"/>
    <property type="match status" value="1"/>
</dbReference>
<dbReference type="InterPro" id="IPR001173">
    <property type="entry name" value="Glyco_trans_2-like"/>
</dbReference>
<sequence>MNEPVRSLRRLSVAIVARNAAAIIERTILSAHRVASEVLVVDAGSTDDTVAIARTHGCLVHLHEWEDSFAEARNAALRLVSGDWILWLDAGETIEEATAEQLVPFVKQFAAIDRVYQLPVVVPAEPGLVGGEQIYRVRLHPRRPGMQFQSRVREVLDKSLFAFGMSVESLPLPIQRGIEDHDFEVKAAKARRNIKLADLQLTERGPSAEMHNCLGEAFQSLGETERARVHYEQATQLAKAGTREHLEAYYGLLTAIDGETDDREKQLALCMQGVEHFPLDAQLLTALGGYLQSLEQPELAIRAYTLAWRSGQIEQTLWHLPDIQQIAAHCESILLSSLGRVEEAVQMLEEALRRMPGAPRLLKQLIELQTRLGNFEGAIHAVDQLPEPEFDRARWQSAVSGLASFSQGNWITADLLLTAACEQGIAEPLFLRTWVESRIQRGLRSAAQQALAVYQQVAPAHEAIARLAAAVSILPPDVPAVSPAKEPIKPLSKENRRFDRPGPLAARKPAPKTSSSGSAAASAGESSEPPVG</sequence>
<name>D2QX97_PIRSD</name>
<dbReference type="Gene3D" id="1.25.40.10">
    <property type="entry name" value="Tetratricopeptide repeat domain"/>
    <property type="match status" value="1"/>
</dbReference>
<dbReference type="CAZy" id="GT2">
    <property type="family name" value="Glycosyltransferase Family 2"/>
</dbReference>
<dbReference type="KEGG" id="psl:Psta_3273"/>
<keyword evidence="5" id="KW-1185">Reference proteome</keyword>
<dbReference type="InterPro" id="IPR011990">
    <property type="entry name" value="TPR-like_helical_dom_sf"/>
</dbReference>
<reference evidence="4 5" key="1">
    <citation type="journal article" date="2009" name="Stand. Genomic Sci.">
        <title>Complete genome sequence of Pirellula staleyi type strain (ATCC 27377).</title>
        <authorList>
            <person name="Clum A."/>
            <person name="Tindall B.J."/>
            <person name="Sikorski J."/>
            <person name="Ivanova N."/>
            <person name="Mavrommatis K."/>
            <person name="Lucas S."/>
            <person name="Glavina del Rio T."/>
            <person name="Nolan M."/>
            <person name="Chen F."/>
            <person name="Tice H."/>
            <person name="Pitluck S."/>
            <person name="Cheng J.F."/>
            <person name="Chertkov O."/>
            <person name="Brettin T."/>
            <person name="Han C."/>
            <person name="Detter J.C."/>
            <person name="Kuske C."/>
            <person name="Bruce D."/>
            <person name="Goodwin L."/>
            <person name="Ovchinikova G."/>
            <person name="Pati A."/>
            <person name="Mikhailova N."/>
            <person name="Chen A."/>
            <person name="Palaniappan K."/>
            <person name="Land M."/>
            <person name="Hauser L."/>
            <person name="Chang Y.J."/>
            <person name="Jeffries C.D."/>
            <person name="Chain P."/>
            <person name="Rohde M."/>
            <person name="Goker M."/>
            <person name="Bristow J."/>
            <person name="Eisen J.A."/>
            <person name="Markowitz V."/>
            <person name="Hugenholtz P."/>
            <person name="Kyrpides N.C."/>
            <person name="Klenk H.P."/>
            <person name="Lapidus A."/>
        </authorList>
    </citation>
    <scope>NUCLEOTIDE SEQUENCE [LARGE SCALE GENOMIC DNA]</scope>
    <source>
        <strain evidence="5">ATCC 27377 / DSM 6068 / ICPB 4128</strain>
    </source>
</reference>
<proteinExistence type="inferred from homology"/>
<dbReference type="OrthoDB" id="2592041at2"/>
<evidence type="ECO:0000256" key="2">
    <source>
        <dbReference type="SAM" id="MobiDB-lite"/>
    </source>
</evidence>
<organism evidence="4 5">
    <name type="scientific">Pirellula staleyi (strain ATCC 27377 / DSM 6068 / ICPB 4128)</name>
    <name type="common">Pirella staleyi</name>
    <dbReference type="NCBI Taxonomy" id="530564"/>
    <lineage>
        <taxon>Bacteria</taxon>
        <taxon>Pseudomonadati</taxon>
        <taxon>Planctomycetota</taxon>
        <taxon>Planctomycetia</taxon>
        <taxon>Pirellulales</taxon>
        <taxon>Pirellulaceae</taxon>
        <taxon>Pirellula</taxon>
    </lineage>
</organism>
<dbReference type="AlphaFoldDB" id="D2QX97"/>
<dbReference type="eggNOG" id="COG0457">
    <property type="taxonomic scope" value="Bacteria"/>
</dbReference>
<protein>
    <submittedName>
        <fullName evidence="4">Glycosyl transferase family 2</fullName>
    </submittedName>
</protein>
<evidence type="ECO:0000259" key="3">
    <source>
        <dbReference type="Pfam" id="PF00535"/>
    </source>
</evidence>
<dbReference type="SUPFAM" id="SSF53448">
    <property type="entry name" value="Nucleotide-diphospho-sugar transferases"/>
    <property type="match status" value="1"/>
</dbReference>
<dbReference type="HOGENOM" id="CLU_511758_0_0_0"/>
<comment type="similarity">
    <text evidence="1">Belongs to the glycosyltransferase 2 family. WaaE/KdtX subfamily.</text>
</comment>